<reference evidence="1" key="1">
    <citation type="submission" date="2019-08" db="EMBL/GenBank/DDBJ databases">
        <title>The genome of the North American firefly Photinus pyralis.</title>
        <authorList>
            <consortium name="Photinus pyralis genome working group"/>
            <person name="Fallon T.R."/>
            <person name="Sander Lower S.E."/>
            <person name="Weng J.-K."/>
        </authorList>
    </citation>
    <scope>NUCLEOTIDE SEQUENCE</scope>
    <source>
        <strain evidence="1">TRF0915ILg1</strain>
        <tissue evidence="1">Whole body</tissue>
    </source>
</reference>
<evidence type="ECO:0000313" key="2">
    <source>
        <dbReference type="Proteomes" id="UP000801492"/>
    </source>
</evidence>
<organism evidence="1 2">
    <name type="scientific">Ignelater luminosus</name>
    <name type="common">Cucubano</name>
    <name type="synonym">Pyrophorus luminosus</name>
    <dbReference type="NCBI Taxonomy" id="2038154"/>
    <lineage>
        <taxon>Eukaryota</taxon>
        <taxon>Metazoa</taxon>
        <taxon>Ecdysozoa</taxon>
        <taxon>Arthropoda</taxon>
        <taxon>Hexapoda</taxon>
        <taxon>Insecta</taxon>
        <taxon>Pterygota</taxon>
        <taxon>Neoptera</taxon>
        <taxon>Endopterygota</taxon>
        <taxon>Coleoptera</taxon>
        <taxon>Polyphaga</taxon>
        <taxon>Elateriformia</taxon>
        <taxon>Elateroidea</taxon>
        <taxon>Elateridae</taxon>
        <taxon>Agrypninae</taxon>
        <taxon>Pyrophorini</taxon>
        <taxon>Ignelater</taxon>
    </lineage>
</organism>
<dbReference type="AlphaFoldDB" id="A0A8K0GJ87"/>
<name>A0A8K0GJ87_IGNLU</name>
<protein>
    <submittedName>
        <fullName evidence="1">Uncharacterized protein</fullName>
    </submittedName>
</protein>
<sequence>MFKTGLEKYLNISLSDIQWIRASLPCRNGVNSITHSKTDLSEDASYKDAMELWHSLNSSVANDVSSQQNWDLINITRIIENLHFESEVEQNFYKGLWEPESGAWLNVLLDNNSFKIGIRLRLGLN</sequence>
<evidence type="ECO:0000313" key="1">
    <source>
        <dbReference type="EMBL" id="KAF2903702.1"/>
    </source>
</evidence>
<accession>A0A8K0GJ87</accession>
<gene>
    <name evidence="1" type="ORF">ILUMI_02474</name>
</gene>
<proteinExistence type="predicted"/>
<keyword evidence="2" id="KW-1185">Reference proteome</keyword>
<comment type="caution">
    <text evidence="1">The sequence shown here is derived from an EMBL/GenBank/DDBJ whole genome shotgun (WGS) entry which is preliminary data.</text>
</comment>
<dbReference type="EMBL" id="VTPC01000955">
    <property type="protein sequence ID" value="KAF2903702.1"/>
    <property type="molecule type" value="Genomic_DNA"/>
</dbReference>
<dbReference type="Proteomes" id="UP000801492">
    <property type="component" value="Unassembled WGS sequence"/>
</dbReference>